<reference evidence="2" key="1">
    <citation type="submission" date="2016-10" db="EMBL/GenBank/DDBJ databases">
        <authorList>
            <person name="Varghese N."/>
            <person name="Submissions S."/>
        </authorList>
    </citation>
    <scope>NUCLEOTIDE SEQUENCE [LARGE SCALE GENOMIC DNA]</scope>
    <source>
        <strain evidence="2">CGMCC 1.6489</strain>
    </source>
</reference>
<evidence type="ECO:0000313" key="2">
    <source>
        <dbReference type="Proteomes" id="UP000198762"/>
    </source>
</evidence>
<dbReference type="RefSeq" id="WP_091854247.1">
    <property type="nucleotide sequence ID" value="NZ_FOHZ01000023.1"/>
</dbReference>
<dbReference type="PANTHER" id="PTHR36932">
    <property type="entry name" value="CAPSULAR POLYSACCHARIDE BIOSYNTHESIS PROTEIN"/>
    <property type="match status" value="1"/>
</dbReference>
<evidence type="ECO:0000313" key="1">
    <source>
        <dbReference type="EMBL" id="SET77448.1"/>
    </source>
</evidence>
<dbReference type="SUPFAM" id="SSF56801">
    <property type="entry name" value="Acetyl-CoA synthetase-like"/>
    <property type="match status" value="1"/>
</dbReference>
<dbReference type="STRING" id="430453.SAMN04487962_1238"/>
<dbReference type="OrthoDB" id="580775at2"/>
<keyword evidence="1" id="KW-0436">Ligase</keyword>
<keyword evidence="2" id="KW-1185">Reference proteome</keyword>
<dbReference type="PANTHER" id="PTHR36932:SF1">
    <property type="entry name" value="CAPSULAR POLYSACCHARIDE BIOSYNTHESIS PROTEIN"/>
    <property type="match status" value="1"/>
</dbReference>
<dbReference type="AlphaFoldDB" id="A0A1I0H1N1"/>
<dbReference type="InterPro" id="IPR053158">
    <property type="entry name" value="CapK_Type1_Caps_Biosynth"/>
</dbReference>
<organism evidence="1 2">
    <name type="scientific">Marinobacter segnicrescens</name>
    <dbReference type="NCBI Taxonomy" id="430453"/>
    <lineage>
        <taxon>Bacteria</taxon>
        <taxon>Pseudomonadati</taxon>
        <taxon>Pseudomonadota</taxon>
        <taxon>Gammaproteobacteria</taxon>
        <taxon>Pseudomonadales</taxon>
        <taxon>Marinobacteraceae</taxon>
        <taxon>Marinobacter</taxon>
    </lineage>
</organism>
<gene>
    <name evidence="1" type="ORF">SAMN04487962_1238</name>
</gene>
<dbReference type="InterPro" id="IPR042099">
    <property type="entry name" value="ANL_N_sf"/>
</dbReference>
<protein>
    <submittedName>
        <fullName evidence="1">Phenylacetate-CoA ligase</fullName>
    </submittedName>
</protein>
<dbReference type="Gene3D" id="3.40.50.12780">
    <property type="entry name" value="N-terminal domain of ligase-like"/>
    <property type="match status" value="1"/>
</dbReference>
<accession>A0A1I0H1N1</accession>
<proteinExistence type="predicted"/>
<dbReference type="EMBL" id="FOHZ01000023">
    <property type="protein sequence ID" value="SET77448.1"/>
    <property type="molecule type" value="Genomic_DNA"/>
</dbReference>
<name>A0A1I0H1N1_9GAMM</name>
<dbReference type="Proteomes" id="UP000198762">
    <property type="component" value="Unassembled WGS sequence"/>
</dbReference>
<sequence length="457" mass="52238">MSVKENLYNASPVWLQNLLVSAYGRRLYRKRYSGIYSDILQLVKASRTWTPEQTMAHQAERLHQMVKHCRETVPYYQRLFASHGLHENDFTSVEDLTKLPILTKATLKAQPDNFRSSRGKRFMLQNTSGSTGSPLELEVNEYTYKLAMALVVDHEEVHGIPFGAPRATFAGRMIQPSSQLRPPYSRINRAENQRLFSSYHLKSTTFPDYARELDRFSPAELIGYPSAIADLANYYLMTNTRPGFTPAAIITNSETLLDWQRDKIESVFGCPVFDYYGTAEYVLFAGQEADKRYRLNPVIGITEVLPEPTDHRLLATTLTNDVMPLLRYEVGDTAEPLEYLTSTVVQSLARVNGRVDDYIELPDGRRVGRLDHVFKGIKELVEAQIVQDAIDHCTIYIVVKSPVPEGTERQITENFQQRVGQGLSFTIKRTPEIPRGKNGKFRNVIRTYEKKETRVMP</sequence>
<dbReference type="GO" id="GO:0016874">
    <property type="term" value="F:ligase activity"/>
    <property type="evidence" value="ECO:0007669"/>
    <property type="project" value="UniProtKB-KW"/>
</dbReference>